<evidence type="ECO:0000313" key="2">
    <source>
        <dbReference type="EMBL" id="NOL51203.1"/>
    </source>
</evidence>
<feature type="domain" description="Phytase-like" evidence="1">
    <location>
        <begin position="2"/>
        <end position="298"/>
    </location>
</feature>
<name>A0A849P5A7_9BURK</name>
<proteinExistence type="predicted"/>
<dbReference type="Proteomes" id="UP000537862">
    <property type="component" value="Unassembled WGS sequence"/>
</dbReference>
<gene>
    <name evidence="2" type="ORF">HKX39_03325</name>
</gene>
<dbReference type="EMBL" id="JABGBN010000002">
    <property type="protein sequence ID" value="NOL51203.1"/>
    <property type="molecule type" value="Genomic_DNA"/>
</dbReference>
<accession>A0A849P5A7</accession>
<sequence>MLADNGFGTQDNSADFLLRIYQIKPEFRTATGGSGKVDVLNFIQLRDPNKLITFDIVNQNTPERLLTGADFDPESIQRAADGTYWVGEEFGPFLLHFDKDGVLIDAPIPLPNPYQTGQELRSPHNQLNAQNQVEPLVQQSGGFEGMALSKDGKFLYPLLEKPLKNADKKQLIISQFDIEKKAYTGKYYLFDLADKADAIGDFQLIDNETGIIIERDNAENTKANYKKLIWIKLGENGQAVQREDLVDLMDIQNPDSLYGAARDSDIGTGNPFTFPFFTIEDIVLEDAETITVLNDNNFPGSSGRNAKLADDNEIIKLKLSKKLY</sequence>
<reference evidence="2 3" key="1">
    <citation type="submission" date="2020-05" db="EMBL/GenBank/DDBJ databases">
        <authorList>
            <person name="Niu N."/>
        </authorList>
    </citation>
    <scope>NUCLEOTIDE SEQUENCE [LARGE SCALE GENOMIC DNA]</scope>
    <source>
        <strain evidence="2 3">3340-03</strain>
    </source>
</reference>
<dbReference type="InterPro" id="IPR027372">
    <property type="entry name" value="Phytase-like_dom"/>
</dbReference>
<dbReference type="Pfam" id="PF13449">
    <property type="entry name" value="Phytase-like"/>
    <property type="match status" value="1"/>
</dbReference>
<organism evidence="2 3">
    <name type="scientific">Pelistega suis</name>
    <dbReference type="NCBI Taxonomy" id="1631957"/>
    <lineage>
        <taxon>Bacteria</taxon>
        <taxon>Pseudomonadati</taxon>
        <taxon>Pseudomonadota</taxon>
        <taxon>Betaproteobacteria</taxon>
        <taxon>Burkholderiales</taxon>
        <taxon>Alcaligenaceae</taxon>
        <taxon>Pelistega</taxon>
    </lineage>
</organism>
<keyword evidence="3" id="KW-1185">Reference proteome</keyword>
<dbReference type="PANTHER" id="PTHR37957">
    <property type="entry name" value="BLR7070 PROTEIN"/>
    <property type="match status" value="1"/>
</dbReference>
<evidence type="ECO:0000313" key="3">
    <source>
        <dbReference type="Proteomes" id="UP000537862"/>
    </source>
</evidence>
<comment type="caution">
    <text evidence="2">The sequence shown here is derived from an EMBL/GenBank/DDBJ whole genome shotgun (WGS) entry which is preliminary data.</text>
</comment>
<protein>
    <submittedName>
        <fullName evidence="2">Esterase-like activity of phytase family protein</fullName>
    </submittedName>
</protein>
<dbReference type="PANTHER" id="PTHR37957:SF1">
    <property type="entry name" value="PHYTASE-LIKE DOMAIN-CONTAINING PROTEIN"/>
    <property type="match status" value="1"/>
</dbReference>
<dbReference type="AlphaFoldDB" id="A0A849P5A7"/>
<evidence type="ECO:0000259" key="1">
    <source>
        <dbReference type="Pfam" id="PF13449"/>
    </source>
</evidence>